<accession>A0ABS6ENF7</accession>
<dbReference type="Proteomes" id="UP000783588">
    <property type="component" value="Unassembled WGS sequence"/>
</dbReference>
<keyword evidence="2" id="KW-0812">Transmembrane</keyword>
<evidence type="ECO:0000313" key="4">
    <source>
        <dbReference type="Proteomes" id="UP000783588"/>
    </source>
</evidence>
<feature type="transmembrane region" description="Helical" evidence="2">
    <location>
        <begin position="49"/>
        <end position="67"/>
    </location>
</feature>
<organism evidence="3 4">
    <name type="scientific">Butyricicoccus intestinisimiae</name>
    <dbReference type="NCBI Taxonomy" id="2841509"/>
    <lineage>
        <taxon>Bacteria</taxon>
        <taxon>Bacillati</taxon>
        <taxon>Bacillota</taxon>
        <taxon>Clostridia</taxon>
        <taxon>Eubacteriales</taxon>
        <taxon>Butyricicoccaceae</taxon>
        <taxon>Butyricicoccus</taxon>
    </lineage>
</organism>
<evidence type="ECO:0000256" key="1">
    <source>
        <dbReference type="SAM" id="Coils"/>
    </source>
</evidence>
<keyword evidence="1" id="KW-0175">Coiled coil</keyword>
<dbReference type="RefSeq" id="WP_216468838.1">
    <property type="nucleotide sequence ID" value="NZ_JAHLQI010000001.1"/>
</dbReference>
<dbReference type="EMBL" id="JAHLQI010000001">
    <property type="protein sequence ID" value="MBU5489229.1"/>
    <property type="molecule type" value="Genomic_DNA"/>
</dbReference>
<gene>
    <name evidence="3" type="ORF">KQI75_01070</name>
</gene>
<evidence type="ECO:0000256" key="2">
    <source>
        <dbReference type="SAM" id="Phobius"/>
    </source>
</evidence>
<feature type="coiled-coil region" evidence="1">
    <location>
        <begin position="182"/>
        <end position="209"/>
    </location>
</feature>
<sequence>MNSYIQKYKIRYHILQFYYHMSIVVSTILLFCIIIPVSKSPDIKSGIEAFTYIYAITLIAAVYFIPWKFLGKDNHMETPPKPTYTFHEAVERFQAAQQVWDTIPPKGHRGFRKKILKELQSRAIDMQPPLVNEWLQIVGWSEEKREAGVKYALDCLCEVEELSAKMGMPRNMRKESLIFMTYEDLEQRFEQAMSELQQAETEEEQNRCRKRAVVAAIHFARRMKEFHQNNVAGHRDDSSAIIEQYQIFQDMLDRAGDCPFKEREQDLFDSIQDIYNFAIKQKGVNNHGN</sequence>
<reference evidence="3 4" key="1">
    <citation type="submission" date="2021-06" db="EMBL/GenBank/DDBJ databases">
        <authorList>
            <person name="Sun Q."/>
            <person name="Li D."/>
        </authorList>
    </citation>
    <scope>NUCLEOTIDE SEQUENCE [LARGE SCALE GENOMIC DNA]</scope>
    <source>
        <strain evidence="3 4">MSJd-7</strain>
    </source>
</reference>
<keyword evidence="2" id="KW-1133">Transmembrane helix</keyword>
<keyword evidence="4" id="KW-1185">Reference proteome</keyword>
<proteinExistence type="predicted"/>
<protein>
    <submittedName>
        <fullName evidence="3">Uncharacterized protein</fullName>
    </submittedName>
</protein>
<evidence type="ECO:0000313" key="3">
    <source>
        <dbReference type="EMBL" id="MBU5489229.1"/>
    </source>
</evidence>
<feature type="transmembrane region" description="Helical" evidence="2">
    <location>
        <begin position="17"/>
        <end position="37"/>
    </location>
</feature>
<name>A0ABS6ENF7_9FIRM</name>
<keyword evidence="2" id="KW-0472">Membrane</keyword>
<comment type="caution">
    <text evidence="3">The sequence shown here is derived from an EMBL/GenBank/DDBJ whole genome shotgun (WGS) entry which is preliminary data.</text>
</comment>